<keyword evidence="5" id="KW-0560">Oxidoreductase</keyword>
<dbReference type="SUPFAM" id="SSF55469">
    <property type="entry name" value="FMN-dependent nitroreductase-like"/>
    <property type="match status" value="1"/>
</dbReference>
<feature type="compositionally biased region" description="Polar residues" evidence="6">
    <location>
        <begin position="433"/>
        <end position="444"/>
    </location>
</feature>
<feature type="compositionally biased region" description="Basic and acidic residues" evidence="6">
    <location>
        <begin position="283"/>
        <end position="299"/>
    </location>
</feature>
<evidence type="ECO:0000256" key="6">
    <source>
        <dbReference type="SAM" id="MobiDB-lite"/>
    </source>
</evidence>
<dbReference type="FunFam" id="3.40.109.10:FF:000004">
    <property type="entry name" value="Iodotyrosine deiodinase 1"/>
    <property type="match status" value="1"/>
</dbReference>
<dbReference type="PROSITE" id="PS51029">
    <property type="entry name" value="MADF"/>
    <property type="match status" value="1"/>
</dbReference>
<evidence type="ECO:0000313" key="8">
    <source>
        <dbReference type="Proteomes" id="UP000504633"/>
    </source>
</evidence>
<dbReference type="AlphaFoldDB" id="A0A6J1MP20"/>
<dbReference type="Pfam" id="PF10545">
    <property type="entry name" value="MADF_DNA_bdg"/>
    <property type="match status" value="1"/>
</dbReference>
<evidence type="ECO:0000256" key="1">
    <source>
        <dbReference type="ARBA" id="ARBA00001917"/>
    </source>
</evidence>
<feature type="region of interest" description="Disordered" evidence="6">
    <location>
        <begin position="1"/>
        <end position="53"/>
    </location>
</feature>
<name>A0A6J1MP20_DROHY</name>
<dbReference type="OMA" id="HINYSAR"/>
<dbReference type="GeneID" id="111604781"/>
<dbReference type="GO" id="GO:0140616">
    <property type="term" value="F:iodotyrosine deiodinase activity"/>
    <property type="evidence" value="ECO:0007669"/>
    <property type="project" value="UniProtKB-ARBA"/>
</dbReference>
<feature type="compositionally biased region" description="Polar residues" evidence="6">
    <location>
        <begin position="20"/>
        <end position="31"/>
    </location>
</feature>
<accession>A0A6J1MP20</accession>
<dbReference type="Pfam" id="PF00881">
    <property type="entry name" value="Nitroreductase"/>
    <property type="match status" value="1"/>
</dbReference>
<dbReference type="CDD" id="cd02144">
    <property type="entry name" value="iodotyrosine_dehalogenase"/>
    <property type="match status" value="1"/>
</dbReference>
<dbReference type="SMART" id="SM00595">
    <property type="entry name" value="MADF"/>
    <property type="match status" value="1"/>
</dbReference>
<evidence type="ECO:0000259" key="7">
    <source>
        <dbReference type="PROSITE" id="PS51029"/>
    </source>
</evidence>
<dbReference type="RefSeq" id="XP_023178760.2">
    <property type="nucleotide sequence ID" value="XM_023322992.2"/>
</dbReference>
<evidence type="ECO:0000256" key="5">
    <source>
        <dbReference type="ARBA" id="ARBA00023002"/>
    </source>
</evidence>
<protein>
    <submittedName>
        <fullName evidence="9">Uncharacterized protein LOC111604781</fullName>
    </submittedName>
</protein>
<comment type="similarity">
    <text evidence="2">Belongs to the nitroreductase family.</text>
</comment>
<comment type="cofactor">
    <cofactor evidence="1">
        <name>FMN</name>
        <dbReference type="ChEBI" id="CHEBI:58210"/>
    </cofactor>
</comment>
<keyword evidence="3" id="KW-0285">Flavoprotein</keyword>
<evidence type="ECO:0000256" key="2">
    <source>
        <dbReference type="ARBA" id="ARBA00007118"/>
    </source>
</evidence>
<dbReference type="InterPro" id="IPR006578">
    <property type="entry name" value="MADF-dom"/>
</dbReference>
<dbReference type="OrthoDB" id="41362at2759"/>
<evidence type="ECO:0000313" key="9">
    <source>
        <dbReference type="RefSeq" id="XP_023178760.2"/>
    </source>
</evidence>
<feature type="region of interest" description="Disordered" evidence="6">
    <location>
        <begin position="431"/>
        <end position="462"/>
    </location>
</feature>
<dbReference type="KEGG" id="dhe:111604781"/>
<dbReference type="InterPro" id="IPR050627">
    <property type="entry name" value="Nitroreductase/BluB"/>
</dbReference>
<dbReference type="InterPro" id="IPR000415">
    <property type="entry name" value="Nitroreductase-like"/>
</dbReference>
<dbReference type="Proteomes" id="UP000504633">
    <property type="component" value="Unplaced"/>
</dbReference>
<evidence type="ECO:0000256" key="4">
    <source>
        <dbReference type="ARBA" id="ARBA00022643"/>
    </source>
</evidence>
<feature type="domain" description="MADF" evidence="7">
    <location>
        <begin position="98"/>
        <end position="189"/>
    </location>
</feature>
<dbReference type="GO" id="GO:0032553">
    <property type="term" value="F:ribonucleotide binding"/>
    <property type="evidence" value="ECO:0007669"/>
    <property type="project" value="UniProtKB-ARBA"/>
</dbReference>
<dbReference type="GO" id="GO:0006570">
    <property type="term" value="P:tyrosine metabolic process"/>
    <property type="evidence" value="ECO:0007669"/>
    <property type="project" value="TreeGrafter"/>
</dbReference>
<reference evidence="9" key="1">
    <citation type="submission" date="2025-08" db="UniProtKB">
        <authorList>
            <consortium name="RefSeq"/>
        </authorList>
    </citation>
    <scope>IDENTIFICATION</scope>
    <source>
        <strain evidence="9">15085-1641.00</strain>
        <tissue evidence="9">Whole body</tissue>
    </source>
</reference>
<dbReference type="PANTHER" id="PTHR23026">
    <property type="entry name" value="NADPH NITROREDUCTASE"/>
    <property type="match status" value="1"/>
</dbReference>
<keyword evidence="8" id="KW-1185">Reference proteome</keyword>
<feature type="compositionally biased region" description="Basic and acidic residues" evidence="6">
    <location>
        <begin position="313"/>
        <end position="325"/>
    </location>
</feature>
<feature type="region of interest" description="Disordered" evidence="6">
    <location>
        <begin position="265"/>
        <end position="377"/>
    </location>
</feature>
<keyword evidence="4" id="KW-0288">FMN</keyword>
<dbReference type="CTD" id="389434"/>
<gene>
    <name evidence="9" type="primary">LOC111604781</name>
</gene>
<dbReference type="InterPro" id="IPR029479">
    <property type="entry name" value="Nitroreductase"/>
</dbReference>
<proteinExistence type="inferred from homology"/>
<evidence type="ECO:0000256" key="3">
    <source>
        <dbReference type="ARBA" id="ARBA00022630"/>
    </source>
</evidence>
<feature type="compositionally biased region" description="Basic and acidic residues" evidence="6">
    <location>
        <begin position="334"/>
        <end position="359"/>
    </location>
</feature>
<dbReference type="PANTHER" id="PTHR23026:SF90">
    <property type="entry name" value="IODOTYROSINE DEIODINASE 1"/>
    <property type="match status" value="1"/>
</dbReference>
<dbReference type="Gene3D" id="3.40.109.10">
    <property type="entry name" value="NADH Oxidase"/>
    <property type="match status" value="1"/>
</dbReference>
<sequence length="827" mass="93595">MEQKHKHSSFKCSDSESKTQEPPTMSKSNKVISGPSCDSGATEPIKNSAENQSNLKSKGFRSLFKILPFGSSNKSKGLSNKKQNDKANTPLEDEDIRRLIGLYSKYENLYNCNNSQYGNKQIDNIYYSDMARSFTNKTGPDIQATLIELRAEFEHEYALIQNARLSDGCNLTPTFAYYNEFLFLVPFISMEKTTEEAEERSQEEPTHIDVSTFSSQCSNTHYTSDKSLGANGLVKYSTATFQNQCVSHLPGTQFVGLTSRNIIKNPLSNSKHKNFGKKKKSLDHKSKIEENAKLLDKKPNNYAKSIEDTEPEQNAKSRNDTESLRNDQSLNDTEPLRTDESKIKSELQKDTDTLGRDKSNAGGPTVANSKNDVDLDNQDLKSEYQTQTSADKQQAHVQIQTSESALQKALSRGQQSSRLSSRFDQSKCIALTNRPNQAQHNGNQRICEPRSRQEQRAGSSRNNGHQLEMLCEMIKAELSSAPDCIYFDAKWRIIEILREVNKRQMIYKKGDPSQGTNRKTDIETYYNIRVNNSNMRNMSSSCPYSKMEALLSSSKLFKHWPSILFGFLIAMAIKYIKICRMRRSEKLSGEEHIAVEFTTTDGDILPALEEKLHVPYVPGRNLNPNGAMRFYELMMDRRSVRSFKANCKPSIDVIEYCIRAAGTAPSGAHTEPWTFCLVEEMGVKQAVREIVEREEHINYSTRMHAQWVTDLRPLRTTAIKPYLTDAPYLILIFKQTHGTTVDGRKKLHYYNEISTSIATGILLCALQAAGLCSLVTTPLNCGPALRRLLDRPNNEKLLILLAVGYATDDCSVPDLERKRLQDIMVKY</sequence>
<organism evidence="8 9">
    <name type="scientific">Drosophila hydei</name>
    <name type="common">Fruit fly</name>
    <dbReference type="NCBI Taxonomy" id="7224"/>
    <lineage>
        <taxon>Eukaryota</taxon>
        <taxon>Metazoa</taxon>
        <taxon>Ecdysozoa</taxon>
        <taxon>Arthropoda</taxon>
        <taxon>Hexapoda</taxon>
        <taxon>Insecta</taxon>
        <taxon>Pterygota</taxon>
        <taxon>Neoptera</taxon>
        <taxon>Endopterygota</taxon>
        <taxon>Diptera</taxon>
        <taxon>Brachycera</taxon>
        <taxon>Muscomorpha</taxon>
        <taxon>Ephydroidea</taxon>
        <taxon>Drosophilidae</taxon>
        <taxon>Drosophila</taxon>
    </lineage>
</organism>
<feature type="compositionally biased region" description="Basic residues" evidence="6">
    <location>
        <begin position="270"/>
        <end position="282"/>
    </location>
</feature>
<dbReference type="GO" id="GO:0005886">
    <property type="term" value="C:plasma membrane"/>
    <property type="evidence" value="ECO:0007669"/>
    <property type="project" value="TreeGrafter"/>
</dbReference>